<dbReference type="PROSITE" id="PS50850">
    <property type="entry name" value="MFS"/>
    <property type="match status" value="1"/>
</dbReference>
<dbReference type="AlphaFoldDB" id="K1XW94"/>
<name>K1XW94_9BACT</name>
<reference evidence="6" key="1">
    <citation type="journal article" date="2012" name="Science">
        <title>Fermentation, hydrogen, and sulfur metabolism in multiple uncultivated bacterial phyla.</title>
        <authorList>
            <person name="Wrighton K.C."/>
            <person name="Thomas B.C."/>
            <person name="Sharon I."/>
            <person name="Miller C.S."/>
            <person name="Castelle C.J."/>
            <person name="VerBerkmoes N.C."/>
            <person name="Wilkins M.J."/>
            <person name="Hettich R.L."/>
            <person name="Lipton M.S."/>
            <person name="Williams K.H."/>
            <person name="Long P.E."/>
            <person name="Banfield J.F."/>
        </authorList>
    </citation>
    <scope>NUCLEOTIDE SEQUENCE [LARGE SCALE GENOMIC DNA]</scope>
</reference>
<dbReference type="SUPFAM" id="SSF103473">
    <property type="entry name" value="MFS general substrate transporter"/>
    <property type="match status" value="1"/>
</dbReference>
<feature type="transmembrane region" description="Helical" evidence="4">
    <location>
        <begin position="44"/>
        <end position="71"/>
    </location>
</feature>
<dbReference type="InterPro" id="IPR011701">
    <property type="entry name" value="MFS"/>
</dbReference>
<feature type="transmembrane region" description="Helical" evidence="4">
    <location>
        <begin position="259"/>
        <end position="281"/>
    </location>
</feature>
<comment type="caution">
    <text evidence="6">The sequence shown here is derived from an EMBL/GenBank/DDBJ whole genome shotgun (WGS) entry which is preliminary data.</text>
</comment>
<keyword evidence="3 4" id="KW-0472">Membrane</keyword>
<keyword evidence="1 4" id="KW-0812">Transmembrane</keyword>
<evidence type="ECO:0000256" key="1">
    <source>
        <dbReference type="ARBA" id="ARBA00022692"/>
    </source>
</evidence>
<feature type="transmembrane region" description="Helical" evidence="4">
    <location>
        <begin position="145"/>
        <end position="164"/>
    </location>
</feature>
<evidence type="ECO:0000313" key="6">
    <source>
        <dbReference type="EMBL" id="EKD24663.1"/>
    </source>
</evidence>
<feature type="transmembrane region" description="Helical" evidence="4">
    <location>
        <begin position="376"/>
        <end position="396"/>
    </location>
</feature>
<feature type="transmembrane region" description="Helical" evidence="4">
    <location>
        <begin position="347"/>
        <end position="370"/>
    </location>
</feature>
<proteinExistence type="predicted"/>
<evidence type="ECO:0000256" key="3">
    <source>
        <dbReference type="ARBA" id="ARBA00023136"/>
    </source>
</evidence>
<dbReference type="EMBL" id="AMFJ01036181">
    <property type="protein sequence ID" value="EKD24663.1"/>
    <property type="molecule type" value="Genomic_DNA"/>
</dbReference>
<feature type="transmembrane region" description="Helical" evidence="4">
    <location>
        <begin position="170"/>
        <end position="188"/>
    </location>
</feature>
<dbReference type="PANTHER" id="PTHR23518">
    <property type="entry name" value="C-METHYLTRANSFERASE"/>
    <property type="match status" value="1"/>
</dbReference>
<evidence type="ECO:0000259" key="5">
    <source>
        <dbReference type="PROSITE" id="PS50850"/>
    </source>
</evidence>
<dbReference type="InterPro" id="IPR036259">
    <property type="entry name" value="MFS_trans_sf"/>
</dbReference>
<feature type="transmembrane region" description="Helical" evidence="4">
    <location>
        <begin position="313"/>
        <end position="335"/>
    </location>
</feature>
<feature type="transmembrane region" description="Helical" evidence="4">
    <location>
        <begin position="288"/>
        <end position="307"/>
    </location>
</feature>
<sequence>MKNLKYFLRWISRNVLILGLVSLLTDLSSQMVFPLIPLFLTSLWAWATIIGVIEWAADSTAALLKVFSWYLSDKFKKRKIFVLIGYGFSTITKPLFAFANTWPAVLVFRVIERIGKGLRDAPRDALVADSTAPEYMGKAYGIQRAMDGTGSVLWAVVALVLFPYLWYQNLFLFAFLPGLIAVFAILFVKEAKDMKKENHREHLKVQPKIEIPTLLTSIKLLPNNLKLFILVSALFGLVNFGYAFLLLKAKNVGATDNRAILYYVLFYGVYTLFSTPVGILSDRWWRKTMLWIAYSLFLVVTLWLALVTQLGRVIFFFILFGVVFAIVDGTERALVVDLAHKNQKGTALGIFHTAIGIVALPGWYILWMLWDKISPQASFLFAFAIGIIIMFLFRFVNTKKTENILNVQNS</sequence>
<accession>K1XW94</accession>
<gene>
    <name evidence="6" type="ORF">ACD_80C00174G0013</name>
</gene>
<dbReference type="InterPro" id="IPR020846">
    <property type="entry name" value="MFS_dom"/>
</dbReference>
<protein>
    <recommendedName>
        <fullName evidence="5">Major facilitator superfamily (MFS) profile domain-containing protein</fullName>
    </recommendedName>
</protein>
<evidence type="ECO:0000256" key="4">
    <source>
        <dbReference type="SAM" id="Phobius"/>
    </source>
</evidence>
<feature type="transmembrane region" description="Helical" evidence="4">
    <location>
        <begin position="227"/>
        <end position="247"/>
    </location>
</feature>
<dbReference type="PANTHER" id="PTHR23518:SF2">
    <property type="entry name" value="MAJOR FACILITATOR SUPERFAMILY TRANSPORTER"/>
    <property type="match status" value="1"/>
</dbReference>
<dbReference type="GO" id="GO:0022857">
    <property type="term" value="F:transmembrane transporter activity"/>
    <property type="evidence" value="ECO:0007669"/>
    <property type="project" value="InterPro"/>
</dbReference>
<dbReference type="Pfam" id="PF07690">
    <property type="entry name" value="MFS_1"/>
    <property type="match status" value="1"/>
</dbReference>
<organism evidence="6">
    <name type="scientific">uncultured bacterium</name>
    <name type="common">gcode 4</name>
    <dbReference type="NCBI Taxonomy" id="1234023"/>
    <lineage>
        <taxon>Bacteria</taxon>
        <taxon>environmental samples</taxon>
    </lineage>
</organism>
<dbReference type="Gene3D" id="1.20.1250.20">
    <property type="entry name" value="MFS general substrate transporter like domains"/>
    <property type="match status" value="2"/>
</dbReference>
<dbReference type="CDD" id="cd17370">
    <property type="entry name" value="MFS_MJ1317_like"/>
    <property type="match status" value="1"/>
</dbReference>
<evidence type="ECO:0000256" key="2">
    <source>
        <dbReference type="ARBA" id="ARBA00022989"/>
    </source>
</evidence>
<feature type="domain" description="Major facilitator superfamily (MFS) profile" evidence="5">
    <location>
        <begin position="14"/>
        <end position="402"/>
    </location>
</feature>
<keyword evidence="2 4" id="KW-1133">Transmembrane helix</keyword>